<organism evidence="1 2">
    <name type="scientific">Cocos nucifera</name>
    <name type="common">Coconut palm</name>
    <dbReference type="NCBI Taxonomy" id="13894"/>
    <lineage>
        <taxon>Eukaryota</taxon>
        <taxon>Viridiplantae</taxon>
        <taxon>Streptophyta</taxon>
        <taxon>Embryophyta</taxon>
        <taxon>Tracheophyta</taxon>
        <taxon>Spermatophyta</taxon>
        <taxon>Magnoliopsida</taxon>
        <taxon>Liliopsida</taxon>
        <taxon>Arecaceae</taxon>
        <taxon>Arecoideae</taxon>
        <taxon>Cocoseae</taxon>
        <taxon>Attaleinae</taxon>
        <taxon>Cocos</taxon>
    </lineage>
</organism>
<protein>
    <submittedName>
        <fullName evidence="1">Uncharacterized protein</fullName>
    </submittedName>
</protein>
<dbReference type="Proteomes" id="UP000797356">
    <property type="component" value="Chromosome 3"/>
</dbReference>
<keyword evidence="2" id="KW-1185">Reference proteome</keyword>
<reference evidence="1" key="2">
    <citation type="submission" date="2019-07" db="EMBL/GenBank/DDBJ databases">
        <authorList>
            <person name="Yang Y."/>
            <person name="Bocs S."/>
            <person name="Baudouin L."/>
        </authorList>
    </citation>
    <scope>NUCLEOTIDE SEQUENCE</scope>
    <source>
        <tissue evidence="1">Spear leaf of Hainan Tall coconut</tissue>
    </source>
</reference>
<accession>A0A8K0I4K9</accession>
<comment type="caution">
    <text evidence="1">The sequence shown here is derived from an EMBL/GenBank/DDBJ whole genome shotgun (WGS) entry which is preliminary data.</text>
</comment>
<gene>
    <name evidence="1" type="ORF">COCNU_03G015500</name>
</gene>
<sequence>MKPMAGAVNNSKCMDFLEVASPPSASMPEKLPTRLVPDRSSSQRFLTLPDVYGVALESSDDGKEHQLVLLRCLNTNLLWCLNTGKKGRGGGGERGRWA</sequence>
<name>A0A8K0I4K9_COCNU</name>
<evidence type="ECO:0000313" key="1">
    <source>
        <dbReference type="EMBL" id="KAG1335431.1"/>
    </source>
</evidence>
<dbReference type="EMBL" id="CM017874">
    <property type="protein sequence ID" value="KAG1335431.1"/>
    <property type="molecule type" value="Genomic_DNA"/>
</dbReference>
<dbReference type="AlphaFoldDB" id="A0A8K0I4K9"/>
<reference evidence="1" key="1">
    <citation type="journal article" date="2017" name="Gigascience">
        <title>The genome draft of coconut (Cocos nucifera).</title>
        <authorList>
            <person name="Xiao Y."/>
            <person name="Xu P."/>
            <person name="Fan H."/>
            <person name="Baudouin L."/>
            <person name="Xia W."/>
            <person name="Bocs S."/>
            <person name="Xu J."/>
            <person name="Li Q."/>
            <person name="Guo A."/>
            <person name="Zhou L."/>
            <person name="Li J."/>
            <person name="Wu Y."/>
            <person name="Ma Z."/>
            <person name="Armero A."/>
            <person name="Issali A.E."/>
            <person name="Liu N."/>
            <person name="Peng M."/>
            <person name="Yang Y."/>
        </authorList>
    </citation>
    <scope>NUCLEOTIDE SEQUENCE</scope>
    <source>
        <tissue evidence="1">Spear leaf of Hainan Tall coconut</tissue>
    </source>
</reference>
<proteinExistence type="predicted"/>
<evidence type="ECO:0000313" key="2">
    <source>
        <dbReference type="Proteomes" id="UP000797356"/>
    </source>
</evidence>